<dbReference type="InterPro" id="IPR004772">
    <property type="entry name" value="TrkH"/>
</dbReference>
<keyword evidence="3 10" id="KW-1003">Cell membrane</keyword>
<feature type="binding site" evidence="11">
    <location>
        <position position="313"/>
    </location>
    <ligand>
        <name>K(+)</name>
        <dbReference type="ChEBI" id="CHEBI:29103"/>
    </ligand>
</feature>
<dbReference type="PANTHER" id="PTHR32024">
    <property type="entry name" value="TRK SYSTEM POTASSIUM UPTAKE PROTEIN TRKG-RELATED"/>
    <property type="match status" value="1"/>
</dbReference>
<comment type="similarity">
    <text evidence="10">Belongs to the TrkH potassium transport family.</text>
</comment>
<evidence type="ECO:0000256" key="4">
    <source>
        <dbReference type="ARBA" id="ARBA00022538"/>
    </source>
</evidence>
<comment type="subcellular location">
    <subcellularLocation>
        <location evidence="10">Cell inner membrane</location>
        <topology evidence="10">Multi-pass membrane protein</topology>
    </subcellularLocation>
    <subcellularLocation>
        <location evidence="1">Cell membrane</location>
        <topology evidence="1">Multi-pass membrane protein</topology>
    </subcellularLocation>
</comment>
<feature type="transmembrane region" description="Helical" evidence="12">
    <location>
        <begin position="392"/>
        <end position="412"/>
    </location>
</feature>
<dbReference type="GO" id="GO:0015379">
    <property type="term" value="F:potassium:chloride symporter activity"/>
    <property type="evidence" value="ECO:0007669"/>
    <property type="project" value="InterPro"/>
</dbReference>
<dbReference type="GO" id="GO:0046872">
    <property type="term" value="F:metal ion binding"/>
    <property type="evidence" value="ECO:0007669"/>
    <property type="project" value="UniProtKB-KW"/>
</dbReference>
<feature type="transmembrane region" description="Helical" evidence="12">
    <location>
        <begin position="71"/>
        <end position="92"/>
    </location>
</feature>
<evidence type="ECO:0000256" key="8">
    <source>
        <dbReference type="ARBA" id="ARBA00023065"/>
    </source>
</evidence>
<comment type="caution">
    <text evidence="13">The sequence shown here is derived from an EMBL/GenBank/DDBJ whole genome shotgun (WGS) entry which is preliminary data.</text>
</comment>
<evidence type="ECO:0000256" key="5">
    <source>
        <dbReference type="ARBA" id="ARBA00022692"/>
    </source>
</evidence>
<evidence type="ECO:0000256" key="3">
    <source>
        <dbReference type="ARBA" id="ARBA00022475"/>
    </source>
</evidence>
<dbReference type="InterPro" id="IPR003445">
    <property type="entry name" value="Cat_transpt"/>
</dbReference>
<feature type="transmembrane region" description="Helical" evidence="12">
    <location>
        <begin position="300"/>
        <end position="318"/>
    </location>
</feature>
<keyword evidence="4 10" id="KW-0633">Potassium transport</keyword>
<feature type="transmembrane region" description="Helical" evidence="12">
    <location>
        <begin position="235"/>
        <end position="256"/>
    </location>
</feature>
<name>A0AAW5R152_9HYPH</name>
<feature type="transmembrane region" description="Helical" evidence="12">
    <location>
        <begin position="178"/>
        <end position="199"/>
    </location>
</feature>
<dbReference type="EMBL" id="JALIDZ010000005">
    <property type="protein sequence ID" value="MCT8972897.1"/>
    <property type="molecule type" value="Genomic_DNA"/>
</dbReference>
<keyword evidence="5 12" id="KW-0812">Transmembrane</keyword>
<dbReference type="AlphaFoldDB" id="A0AAW5R152"/>
<feature type="transmembrane region" description="Helical" evidence="12">
    <location>
        <begin position="37"/>
        <end position="59"/>
    </location>
</feature>
<evidence type="ECO:0000256" key="1">
    <source>
        <dbReference type="ARBA" id="ARBA00004651"/>
    </source>
</evidence>
<reference evidence="13 14" key="1">
    <citation type="submission" date="2022-04" db="EMBL/GenBank/DDBJ databases">
        <authorList>
            <person name="Ye Y.-Q."/>
            <person name="Du Z.-J."/>
        </authorList>
    </citation>
    <scope>NUCLEOTIDE SEQUENCE [LARGE SCALE GENOMIC DNA]</scope>
    <source>
        <strain evidence="13 14">A6E488</strain>
    </source>
</reference>
<evidence type="ECO:0000256" key="7">
    <source>
        <dbReference type="ARBA" id="ARBA00022989"/>
    </source>
</evidence>
<keyword evidence="8 10" id="KW-0406">Ion transport</keyword>
<evidence type="ECO:0000256" key="6">
    <source>
        <dbReference type="ARBA" id="ARBA00022958"/>
    </source>
</evidence>
<feature type="binding site" evidence="11">
    <location>
        <position position="431"/>
    </location>
    <ligand>
        <name>K(+)</name>
        <dbReference type="ChEBI" id="CHEBI:29103"/>
    </ligand>
</feature>
<protein>
    <recommendedName>
        <fullName evidence="10">Trk system potassium uptake protein</fullName>
    </recommendedName>
</protein>
<dbReference type="RefSeq" id="WP_261616468.1">
    <property type="nucleotide sequence ID" value="NZ_JALIDZ010000005.1"/>
</dbReference>
<gene>
    <name evidence="13" type="ORF">MUB46_13605</name>
</gene>
<evidence type="ECO:0000256" key="2">
    <source>
        <dbReference type="ARBA" id="ARBA00022448"/>
    </source>
</evidence>
<dbReference type="Pfam" id="PF02386">
    <property type="entry name" value="TrkH"/>
    <property type="match status" value="1"/>
</dbReference>
<keyword evidence="10" id="KW-0997">Cell inner membrane</keyword>
<feature type="transmembrane region" description="Helical" evidence="12">
    <location>
        <begin position="268"/>
        <end position="288"/>
    </location>
</feature>
<feature type="transmembrane region" description="Helical" evidence="12">
    <location>
        <begin position="324"/>
        <end position="349"/>
    </location>
</feature>
<comment type="function">
    <text evidence="10">Low-affinity potassium transport system. Interacts with Trk system potassium uptake protein TrkA.</text>
</comment>
<evidence type="ECO:0000313" key="14">
    <source>
        <dbReference type="Proteomes" id="UP001320898"/>
    </source>
</evidence>
<feature type="binding site" evidence="11">
    <location>
        <position position="110"/>
    </location>
    <ligand>
        <name>K(+)</name>
        <dbReference type="ChEBI" id="CHEBI:29103"/>
    </ligand>
</feature>
<keyword evidence="2 10" id="KW-0813">Transport</keyword>
<evidence type="ECO:0000313" key="13">
    <source>
        <dbReference type="EMBL" id="MCT8972897.1"/>
    </source>
</evidence>
<feature type="binding site" evidence="11">
    <location>
        <position position="314"/>
    </location>
    <ligand>
        <name>K(+)</name>
        <dbReference type="ChEBI" id="CHEBI:29103"/>
    </ligand>
</feature>
<feature type="binding site" evidence="11">
    <location>
        <position position="430"/>
    </location>
    <ligand>
        <name>K(+)</name>
        <dbReference type="ChEBI" id="CHEBI:29103"/>
    </ligand>
</feature>
<dbReference type="PANTHER" id="PTHR32024:SF3">
    <property type="entry name" value="TRK SYSTEM POTASSIUM UPTAKE PROTEIN"/>
    <property type="match status" value="1"/>
</dbReference>
<dbReference type="GO" id="GO:0005886">
    <property type="term" value="C:plasma membrane"/>
    <property type="evidence" value="ECO:0007669"/>
    <property type="project" value="UniProtKB-SubCell"/>
</dbReference>
<evidence type="ECO:0000256" key="10">
    <source>
        <dbReference type="PIRNR" id="PIRNR006247"/>
    </source>
</evidence>
<keyword evidence="6 10" id="KW-0630">Potassium</keyword>
<feature type="transmembrane region" description="Helical" evidence="12">
    <location>
        <begin position="454"/>
        <end position="474"/>
    </location>
</feature>
<keyword evidence="9 10" id="KW-0472">Membrane</keyword>
<organism evidence="13 14">
    <name type="scientific">Microbaculum marinisediminis</name>
    <dbReference type="NCBI Taxonomy" id="2931392"/>
    <lineage>
        <taxon>Bacteria</taxon>
        <taxon>Pseudomonadati</taxon>
        <taxon>Pseudomonadota</taxon>
        <taxon>Alphaproteobacteria</taxon>
        <taxon>Hyphomicrobiales</taxon>
        <taxon>Tepidamorphaceae</taxon>
        <taxon>Microbaculum</taxon>
    </lineage>
</organism>
<feature type="binding site" evidence="11">
    <location>
        <position position="111"/>
    </location>
    <ligand>
        <name>K(+)</name>
        <dbReference type="ChEBI" id="CHEBI:29103"/>
    </ligand>
</feature>
<keyword evidence="14" id="KW-1185">Reference proteome</keyword>
<keyword evidence="7 12" id="KW-1133">Transmembrane helix</keyword>
<accession>A0AAW5R152</accession>
<dbReference type="PIRSF" id="PIRSF006247">
    <property type="entry name" value="TrkH"/>
    <property type="match status" value="1"/>
</dbReference>
<feature type="binding site" evidence="11">
    <location>
        <position position="218"/>
    </location>
    <ligand>
        <name>K(+)</name>
        <dbReference type="ChEBI" id="CHEBI:29103"/>
    </ligand>
</feature>
<evidence type="ECO:0000256" key="11">
    <source>
        <dbReference type="PIRSR" id="PIRSR006247-1"/>
    </source>
</evidence>
<keyword evidence="11" id="KW-0479">Metal-binding</keyword>
<sequence>MIFLLPVLHVTGLLTAGLGLAMLLPAIVDVAADNPDWQIFAAAALLTWTLGTLMALATRRPDTMRMTVRQAFLMTATVWVALSAFSALPFLALGLDFDDALFEAVSGFTTTGSTVIVGLDHLPPGLLLWRALLQWIGGVGIVVMAIIILPFLRVGGMQLFHTESSDRSEKIVPRPVELVGYIVSVYVGLTVACAVSYMIAGMPPFDAVCHAMTTLSTGGFANYDASMGHFRSAQIEWFAVFFMLAGAFPFVAYITMLKRESFSLWRDPQVRVLMTLVVAISLVLGVWVARSQGMAVSDGVRLAAFHVVSIVTTTGYATTDYLQWGAPAVALFFLLTFVGGCTGSTAGGIKIYRFQVLWATVKAHVQRLVRPSRLVTLRFGGRRLPEDVPASVLAFLAVYIGTAALFTLLLAMTGLDFVTAISSAATAIGNVGPGLGPIVGPAGNFTTVPDPAKWVLTAAMLLGRLELFTLIVMLDPEFWRG</sequence>
<evidence type="ECO:0000256" key="12">
    <source>
        <dbReference type="SAM" id="Phobius"/>
    </source>
</evidence>
<dbReference type="Proteomes" id="UP001320898">
    <property type="component" value="Unassembled WGS sequence"/>
</dbReference>
<feature type="transmembrane region" description="Helical" evidence="12">
    <location>
        <begin position="132"/>
        <end position="152"/>
    </location>
</feature>
<evidence type="ECO:0000256" key="9">
    <source>
        <dbReference type="ARBA" id="ARBA00023136"/>
    </source>
</evidence>
<proteinExistence type="inferred from homology"/>